<dbReference type="SUPFAM" id="SSF51695">
    <property type="entry name" value="PLC-like phosphodiesterases"/>
    <property type="match status" value="1"/>
</dbReference>
<accession>A0A1M5NYK9</accession>
<feature type="domain" description="GP-PDE" evidence="2">
    <location>
        <begin position="47"/>
        <end position="299"/>
    </location>
</feature>
<dbReference type="Proteomes" id="UP000183988">
    <property type="component" value="Unassembled WGS sequence"/>
</dbReference>
<gene>
    <name evidence="3" type="ORF">SAMN05216225_10941</name>
</gene>
<dbReference type="InterPro" id="IPR030395">
    <property type="entry name" value="GP_PDE_dom"/>
</dbReference>
<dbReference type="STRING" id="930117.SAMN05216225_10941"/>
<dbReference type="Gene3D" id="3.20.20.190">
    <property type="entry name" value="Phosphatidylinositol (PI) phosphodiesterase"/>
    <property type="match status" value="1"/>
</dbReference>
<dbReference type="RefSeq" id="WP_072892153.1">
    <property type="nucleotide sequence ID" value="NZ_FQVW01000094.1"/>
</dbReference>
<evidence type="ECO:0000256" key="1">
    <source>
        <dbReference type="SAM" id="SignalP"/>
    </source>
</evidence>
<feature type="signal peptide" evidence="1">
    <location>
        <begin position="1"/>
        <end position="22"/>
    </location>
</feature>
<feature type="chain" id="PRO_5013359345" evidence="1">
    <location>
        <begin position="23"/>
        <end position="303"/>
    </location>
</feature>
<dbReference type="PROSITE" id="PS51704">
    <property type="entry name" value="GP_PDE"/>
    <property type="match status" value="1"/>
</dbReference>
<dbReference type="CDD" id="cd08601">
    <property type="entry name" value="GDPD_SaGlpQ_like"/>
    <property type="match status" value="1"/>
</dbReference>
<dbReference type="InterPro" id="IPR017946">
    <property type="entry name" value="PLC-like_Pdiesterase_TIM-brl"/>
</dbReference>
<organism evidence="3 4">
    <name type="scientific">Ornithinibacillus halophilus</name>
    <dbReference type="NCBI Taxonomy" id="930117"/>
    <lineage>
        <taxon>Bacteria</taxon>
        <taxon>Bacillati</taxon>
        <taxon>Bacillota</taxon>
        <taxon>Bacilli</taxon>
        <taxon>Bacillales</taxon>
        <taxon>Bacillaceae</taxon>
        <taxon>Ornithinibacillus</taxon>
    </lineage>
</organism>
<keyword evidence="4" id="KW-1185">Reference proteome</keyword>
<dbReference type="EMBL" id="FQVW01000094">
    <property type="protein sequence ID" value="SHG94601.1"/>
    <property type="molecule type" value="Genomic_DNA"/>
</dbReference>
<dbReference type="PROSITE" id="PS51257">
    <property type="entry name" value="PROKAR_LIPOPROTEIN"/>
    <property type="match status" value="1"/>
</dbReference>
<sequence length="303" mass="34266">MWKYIILLLLSLSIVGCSTNTAVEQEENKSPNLVEYDDDSLLSPNRFLNIAHRGASGYAPEHTLVAYQTGEEMSADYIEIDLQLTKDGSLIAMHDGDISRTTDHEGSVKDMILEEIKVLDAGTWFNEENPDMAQPVFNQIEIPTLDEIFETFGTDSNYYIETKTPEQYPDMVKELVSTLEKHGLIGDDVPEGKVIIQSFSKDSLLEVAKLAPSLPLVQLISYKGKARISDKELRELQEYAVGVGVNYSTLQKDYVEKVRNAGLLLHPYTVNEKEDMERLIEWGVTGMFTNYPDRLNEVLEEME</sequence>
<name>A0A1M5NYK9_9BACI</name>
<dbReference type="GO" id="GO:0006629">
    <property type="term" value="P:lipid metabolic process"/>
    <property type="evidence" value="ECO:0007669"/>
    <property type="project" value="InterPro"/>
</dbReference>
<dbReference type="OrthoDB" id="384721at2"/>
<reference evidence="3 4" key="1">
    <citation type="submission" date="2016-11" db="EMBL/GenBank/DDBJ databases">
        <authorList>
            <person name="Jaros S."/>
            <person name="Januszkiewicz K."/>
            <person name="Wedrychowicz H."/>
        </authorList>
    </citation>
    <scope>NUCLEOTIDE SEQUENCE [LARGE SCALE GENOMIC DNA]</scope>
    <source>
        <strain evidence="3 4">IBRC-M 10683</strain>
    </source>
</reference>
<evidence type="ECO:0000313" key="4">
    <source>
        <dbReference type="Proteomes" id="UP000183988"/>
    </source>
</evidence>
<protein>
    <submittedName>
        <fullName evidence="3">Glycerophosphoryl diester phosphodiesterase</fullName>
    </submittedName>
</protein>
<dbReference type="PANTHER" id="PTHR46211:SF7">
    <property type="entry name" value="GLYCEROPHOSPHODIESTER PHOSPHODIESTERASE"/>
    <property type="match status" value="1"/>
</dbReference>
<dbReference type="AlphaFoldDB" id="A0A1M5NYK9"/>
<proteinExistence type="predicted"/>
<evidence type="ECO:0000313" key="3">
    <source>
        <dbReference type="EMBL" id="SHG94601.1"/>
    </source>
</evidence>
<dbReference type="GO" id="GO:0008081">
    <property type="term" value="F:phosphoric diester hydrolase activity"/>
    <property type="evidence" value="ECO:0007669"/>
    <property type="project" value="InterPro"/>
</dbReference>
<evidence type="ECO:0000259" key="2">
    <source>
        <dbReference type="PROSITE" id="PS51704"/>
    </source>
</evidence>
<keyword evidence="1" id="KW-0732">Signal</keyword>
<dbReference type="Pfam" id="PF03009">
    <property type="entry name" value="GDPD"/>
    <property type="match status" value="1"/>
</dbReference>
<dbReference type="PANTHER" id="PTHR46211">
    <property type="entry name" value="GLYCEROPHOSPHORYL DIESTER PHOSPHODIESTERASE"/>
    <property type="match status" value="1"/>
</dbReference>